<evidence type="ECO:0000313" key="2">
    <source>
        <dbReference type="Proteomes" id="UP000799291"/>
    </source>
</evidence>
<accession>A0A6G1IJE2</accession>
<dbReference type="AlphaFoldDB" id="A0A6G1IJE2"/>
<gene>
    <name evidence="1" type="ORF">K458DRAFT_395076</name>
</gene>
<proteinExistence type="predicted"/>
<dbReference type="Proteomes" id="UP000799291">
    <property type="component" value="Unassembled WGS sequence"/>
</dbReference>
<evidence type="ECO:0000313" key="1">
    <source>
        <dbReference type="EMBL" id="KAF2678255.1"/>
    </source>
</evidence>
<reference evidence="1" key="1">
    <citation type="journal article" date="2020" name="Stud. Mycol.">
        <title>101 Dothideomycetes genomes: a test case for predicting lifestyles and emergence of pathogens.</title>
        <authorList>
            <person name="Haridas S."/>
            <person name="Albert R."/>
            <person name="Binder M."/>
            <person name="Bloem J."/>
            <person name="Labutti K."/>
            <person name="Salamov A."/>
            <person name="Andreopoulos B."/>
            <person name="Baker S."/>
            <person name="Barry K."/>
            <person name="Bills G."/>
            <person name="Bluhm B."/>
            <person name="Cannon C."/>
            <person name="Castanera R."/>
            <person name="Culley D."/>
            <person name="Daum C."/>
            <person name="Ezra D."/>
            <person name="Gonzalez J."/>
            <person name="Henrissat B."/>
            <person name="Kuo A."/>
            <person name="Liang C."/>
            <person name="Lipzen A."/>
            <person name="Lutzoni F."/>
            <person name="Magnuson J."/>
            <person name="Mondo S."/>
            <person name="Nolan M."/>
            <person name="Ohm R."/>
            <person name="Pangilinan J."/>
            <person name="Park H.-J."/>
            <person name="Ramirez L."/>
            <person name="Alfaro M."/>
            <person name="Sun H."/>
            <person name="Tritt A."/>
            <person name="Yoshinaga Y."/>
            <person name="Zwiers L.-H."/>
            <person name="Turgeon B."/>
            <person name="Goodwin S."/>
            <person name="Spatafora J."/>
            <person name="Crous P."/>
            <person name="Grigoriev I."/>
        </authorList>
    </citation>
    <scope>NUCLEOTIDE SEQUENCE</scope>
    <source>
        <strain evidence="1">CBS 122367</strain>
    </source>
</reference>
<sequence length="138" mass="15415">MTATFRGNERGNCYFKSRPRSILVVTKPTLTTDSVELKEAFEPTLQRIVKLLTSHFRKVQTEGLSKQRNVTSDVLILTGGGSDSPAVRDLLDKALEQFNEDHGTATRIQQARHILSGLMSVLSLPHFVHKDEGNTTCY</sequence>
<name>A0A6G1IJE2_9PLEO</name>
<organism evidence="1 2">
    <name type="scientific">Lentithecium fluviatile CBS 122367</name>
    <dbReference type="NCBI Taxonomy" id="1168545"/>
    <lineage>
        <taxon>Eukaryota</taxon>
        <taxon>Fungi</taxon>
        <taxon>Dikarya</taxon>
        <taxon>Ascomycota</taxon>
        <taxon>Pezizomycotina</taxon>
        <taxon>Dothideomycetes</taxon>
        <taxon>Pleosporomycetidae</taxon>
        <taxon>Pleosporales</taxon>
        <taxon>Massarineae</taxon>
        <taxon>Lentitheciaceae</taxon>
        <taxon>Lentithecium</taxon>
    </lineage>
</organism>
<dbReference type="InterPro" id="IPR043129">
    <property type="entry name" value="ATPase_NBD"/>
</dbReference>
<dbReference type="EMBL" id="MU005613">
    <property type="protein sequence ID" value="KAF2678255.1"/>
    <property type="molecule type" value="Genomic_DNA"/>
</dbReference>
<protein>
    <submittedName>
        <fullName evidence="1">Uncharacterized protein</fullName>
    </submittedName>
</protein>
<dbReference type="SUPFAM" id="SSF53067">
    <property type="entry name" value="Actin-like ATPase domain"/>
    <property type="match status" value="1"/>
</dbReference>
<keyword evidence="2" id="KW-1185">Reference proteome</keyword>